<protein>
    <submittedName>
        <fullName evidence="3">MarR family winged helix-turn-helix transcriptional regulator</fullName>
    </submittedName>
</protein>
<evidence type="ECO:0000313" key="4">
    <source>
        <dbReference type="Proteomes" id="UP001596302"/>
    </source>
</evidence>
<organism evidence="3 4">
    <name type="scientific">Pseudonocardia hispaniensis</name>
    <dbReference type="NCBI Taxonomy" id="904933"/>
    <lineage>
        <taxon>Bacteria</taxon>
        <taxon>Bacillati</taxon>
        <taxon>Actinomycetota</taxon>
        <taxon>Actinomycetes</taxon>
        <taxon>Pseudonocardiales</taxon>
        <taxon>Pseudonocardiaceae</taxon>
        <taxon>Pseudonocardia</taxon>
    </lineage>
</organism>
<dbReference type="Proteomes" id="UP001596302">
    <property type="component" value="Unassembled WGS sequence"/>
</dbReference>
<evidence type="ECO:0000259" key="2">
    <source>
        <dbReference type="PROSITE" id="PS50995"/>
    </source>
</evidence>
<dbReference type="InterPro" id="IPR000835">
    <property type="entry name" value="HTH_MarR-typ"/>
</dbReference>
<dbReference type="InterPro" id="IPR052526">
    <property type="entry name" value="HTH-type_Bedaq_tolerance"/>
</dbReference>
<dbReference type="Gene3D" id="1.10.10.10">
    <property type="entry name" value="Winged helix-like DNA-binding domain superfamily/Winged helix DNA-binding domain"/>
    <property type="match status" value="1"/>
</dbReference>
<dbReference type="PANTHER" id="PTHR39515:SF2">
    <property type="entry name" value="HTH-TYPE TRANSCRIPTIONAL REGULATOR RV0880"/>
    <property type="match status" value="1"/>
</dbReference>
<dbReference type="EMBL" id="JBHSQW010000009">
    <property type="protein sequence ID" value="MFC5993218.1"/>
    <property type="molecule type" value="Genomic_DNA"/>
</dbReference>
<dbReference type="InterPro" id="IPR036390">
    <property type="entry name" value="WH_DNA-bd_sf"/>
</dbReference>
<gene>
    <name evidence="3" type="ORF">ACFQE5_03210</name>
</gene>
<keyword evidence="4" id="KW-1185">Reference proteome</keyword>
<evidence type="ECO:0000256" key="1">
    <source>
        <dbReference type="SAM" id="MobiDB-lite"/>
    </source>
</evidence>
<comment type="caution">
    <text evidence="3">The sequence shown here is derived from an EMBL/GenBank/DDBJ whole genome shotgun (WGS) entry which is preliminary data.</text>
</comment>
<feature type="domain" description="HTH marR-type" evidence="2">
    <location>
        <begin position="14"/>
        <end position="146"/>
    </location>
</feature>
<accession>A0ABW1IXP2</accession>
<feature type="region of interest" description="Disordered" evidence="1">
    <location>
        <begin position="148"/>
        <end position="176"/>
    </location>
</feature>
<dbReference type="PROSITE" id="PS50995">
    <property type="entry name" value="HTH_MARR_2"/>
    <property type="match status" value="1"/>
</dbReference>
<dbReference type="RefSeq" id="WP_379582576.1">
    <property type="nucleotide sequence ID" value="NZ_JBHSQW010000009.1"/>
</dbReference>
<dbReference type="SUPFAM" id="SSF46785">
    <property type="entry name" value="Winged helix' DNA-binding domain"/>
    <property type="match status" value="1"/>
</dbReference>
<proteinExistence type="predicted"/>
<evidence type="ECO:0000313" key="3">
    <source>
        <dbReference type="EMBL" id="MFC5993218.1"/>
    </source>
</evidence>
<dbReference type="InterPro" id="IPR036388">
    <property type="entry name" value="WH-like_DNA-bd_sf"/>
</dbReference>
<dbReference type="SMART" id="SM00347">
    <property type="entry name" value="HTH_MARR"/>
    <property type="match status" value="1"/>
</dbReference>
<dbReference type="PANTHER" id="PTHR39515">
    <property type="entry name" value="CONSERVED PROTEIN"/>
    <property type="match status" value="1"/>
</dbReference>
<dbReference type="Pfam" id="PF12802">
    <property type="entry name" value="MarR_2"/>
    <property type="match status" value="1"/>
</dbReference>
<sequence length="176" mass="18399">MDGAAAGRPGHPEAAELAGRLRIALSRLGHQLRTQDAQAGLTPTRLTTLAVLESDGPLRVGALAERLGISAPTMSRIVECLDERQLVRRTPDPDDHRAIRITLSAAGSSLLGALRRRRTGLLADRIGHLDARGLAVLAAALPVLEALAAEGGGPPPRRGLAGSSLRPTPQPQDGQH</sequence>
<name>A0ABW1IXP2_9PSEU</name>
<feature type="compositionally biased region" description="Polar residues" evidence="1">
    <location>
        <begin position="165"/>
        <end position="176"/>
    </location>
</feature>
<reference evidence="4" key="1">
    <citation type="journal article" date="2019" name="Int. J. Syst. Evol. Microbiol.">
        <title>The Global Catalogue of Microorganisms (GCM) 10K type strain sequencing project: providing services to taxonomists for standard genome sequencing and annotation.</title>
        <authorList>
            <consortium name="The Broad Institute Genomics Platform"/>
            <consortium name="The Broad Institute Genome Sequencing Center for Infectious Disease"/>
            <person name="Wu L."/>
            <person name="Ma J."/>
        </authorList>
    </citation>
    <scope>NUCLEOTIDE SEQUENCE [LARGE SCALE GENOMIC DNA]</scope>
    <source>
        <strain evidence="4">CCM 8391</strain>
    </source>
</reference>